<dbReference type="PROSITE" id="PS51387">
    <property type="entry name" value="FAD_PCMH"/>
    <property type="match status" value="1"/>
</dbReference>
<dbReference type="InterPro" id="IPR004113">
    <property type="entry name" value="FAD-bd_oxidored_4_C"/>
</dbReference>
<dbReference type="EMBL" id="JBHULC010000038">
    <property type="protein sequence ID" value="MFD2523340.1"/>
    <property type="molecule type" value="Genomic_DNA"/>
</dbReference>
<dbReference type="InterPro" id="IPR016171">
    <property type="entry name" value="Vanillyl_alc_oxidase_C-sub2"/>
</dbReference>
<dbReference type="InterPro" id="IPR016169">
    <property type="entry name" value="FAD-bd_PCMH_sub2"/>
</dbReference>
<dbReference type="EC" id="1.1.2.4" evidence="7"/>
<reference evidence="10" key="1">
    <citation type="journal article" date="2019" name="Int. J. Syst. Evol. Microbiol.">
        <title>The Global Catalogue of Microorganisms (GCM) 10K type strain sequencing project: providing services to taxonomists for standard genome sequencing and annotation.</title>
        <authorList>
            <consortium name="The Broad Institute Genomics Platform"/>
            <consortium name="The Broad Institute Genome Sequencing Center for Infectious Disease"/>
            <person name="Wu L."/>
            <person name="Ma J."/>
        </authorList>
    </citation>
    <scope>NUCLEOTIDE SEQUENCE [LARGE SCALE GENOMIC DNA]</scope>
    <source>
        <strain evidence="10">KCTC 52344</strain>
    </source>
</reference>
<evidence type="ECO:0000256" key="4">
    <source>
        <dbReference type="ARBA" id="ARBA00022827"/>
    </source>
</evidence>
<comment type="similarity">
    <text evidence="2">Belongs to the FAD-binding oxidoreductase/transferase type 4 family.</text>
</comment>
<dbReference type="Pfam" id="PF01565">
    <property type="entry name" value="FAD_binding_4"/>
    <property type="match status" value="1"/>
</dbReference>
<dbReference type="PANTHER" id="PTHR11748:SF111">
    <property type="entry name" value="D-LACTATE DEHYDROGENASE, MITOCHONDRIAL-RELATED"/>
    <property type="match status" value="1"/>
</dbReference>
<accession>A0ABW5JFG3</accession>
<dbReference type="InterPro" id="IPR016166">
    <property type="entry name" value="FAD-bd_PCMH"/>
</dbReference>
<gene>
    <name evidence="9" type="ORF">ACFSR2_20755</name>
</gene>
<evidence type="ECO:0000256" key="3">
    <source>
        <dbReference type="ARBA" id="ARBA00022630"/>
    </source>
</evidence>
<dbReference type="Gene3D" id="1.10.45.10">
    <property type="entry name" value="Vanillyl-alcohol Oxidase, Chain A, domain 4"/>
    <property type="match status" value="1"/>
</dbReference>
<name>A0ABW5JFG3_9BACT</name>
<dbReference type="Pfam" id="PF02913">
    <property type="entry name" value="FAD-oxidase_C"/>
    <property type="match status" value="1"/>
</dbReference>
<sequence>MDKQPKQIVFEELKALLHERVVADEAIRNEHGVGFSYHACTPPDWVVYPSSTEEVAEIVKICAAYQIPITPFGAGTSVEGHILALKGGVCIDFKLMNQLLEVNQADMYATIQPGITRNQLDDTLQDTGFFFPIGPGVNATLGGMASTRASGTNAVRYGTMKDNILSLQIVLPDGKIIKTGSKARKSSAGYDLTRLFIGAEGTLGIITELTIKLHSYPQAIYAAVCCFPTVEAAVNTAIQTIQKGIPIAKVELLDAQMMMAINRYSALNYEESPTLFLEFHGSPSELEEQIAQVEHIAQSFGAKEFIWERDEAARTKLWRARTDAAPASVALRKNAQLMSTDVCVPISKLASCITSTQLDIEATGILAPILGHVGDGNFHLTIVIDPNDAEEFARAKALNKRLVERALAMEGTCTGEHGIGIGKLSYMPLEHGDAINTMWAIKKALDPLNIMNPGKLLPAQD</sequence>
<dbReference type="Proteomes" id="UP001597510">
    <property type="component" value="Unassembled WGS sequence"/>
</dbReference>
<keyword evidence="6" id="KW-0560">Oxidoreductase</keyword>
<dbReference type="InterPro" id="IPR006094">
    <property type="entry name" value="Oxid_FAD_bind_N"/>
</dbReference>
<evidence type="ECO:0000259" key="8">
    <source>
        <dbReference type="PROSITE" id="PS51387"/>
    </source>
</evidence>
<dbReference type="SUPFAM" id="SSF56176">
    <property type="entry name" value="FAD-binding/transporter-associated domain-like"/>
    <property type="match status" value="1"/>
</dbReference>
<evidence type="ECO:0000313" key="9">
    <source>
        <dbReference type="EMBL" id="MFD2523340.1"/>
    </source>
</evidence>
<evidence type="ECO:0000313" key="10">
    <source>
        <dbReference type="Proteomes" id="UP001597510"/>
    </source>
</evidence>
<dbReference type="InterPro" id="IPR036318">
    <property type="entry name" value="FAD-bd_PCMH-like_sf"/>
</dbReference>
<evidence type="ECO:0000256" key="1">
    <source>
        <dbReference type="ARBA" id="ARBA00001974"/>
    </source>
</evidence>
<dbReference type="Gene3D" id="3.30.70.2740">
    <property type="match status" value="1"/>
</dbReference>
<evidence type="ECO:0000256" key="2">
    <source>
        <dbReference type="ARBA" id="ARBA00008000"/>
    </source>
</evidence>
<keyword evidence="5" id="KW-0809">Transit peptide</keyword>
<dbReference type="RefSeq" id="WP_340233006.1">
    <property type="nucleotide sequence ID" value="NZ_JBBEWC010000001.1"/>
</dbReference>
<dbReference type="Gene3D" id="3.30.465.10">
    <property type="match status" value="1"/>
</dbReference>
<dbReference type="PANTHER" id="PTHR11748">
    <property type="entry name" value="D-LACTATE DEHYDROGENASE"/>
    <property type="match status" value="1"/>
</dbReference>
<evidence type="ECO:0000256" key="6">
    <source>
        <dbReference type="ARBA" id="ARBA00023002"/>
    </source>
</evidence>
<evidence type="ECO:0000256" key="5">
    <source>
        <dbReference type="ARBA" id="ARBA00022946"/>
    </source>
</evidence>
<keyword evidence="10" id="KW-1185">Reference proteome</keyword>
<comment type="cofactor">
    <cofactor evidence="1">
        <name>FAD</name>
        <dbReference type="ChEBI" id="CHEBI:57692"/>
    </cofactor>
</comment>
<evidence type="ECO:0000256" key="7">
    <source>
        <dbReference type="ARBA" id="ARBA00038897"/>
    </source>
</evidence>
<feature type="domain" description="FAD-binding PCMH-type" evidence="8">
    <location>
        <begin position="38"/>
        <end position="216"/>
    </location>
</feature>
<protein>
    <recommendedName>
        <fullName evidence="7">D-lactate dehydrogenase (cytochrome)</fullName>
        <ecNumber evidence="7">1.1.2.4</ecNumber>
    </recommendedName>
</protein>
<keyword evidence="3" id="KW-0285">Flavoprotein</keyword>
<dbReference type="InterPro" id="IPR016164">
    <property type="entry name" value="FAD-linked_Oxase-like_C"/>
</dbReference>
<dbReference type="SUPFAM" id="SSF55103">
    <property type="entry name" value="FAD-linked oxidases, C-terminal domain"/>
    <property type="match status" value="1"/>
</dbReference>
<keyword evidence="4" id="KW-0274">FAD</keyword>
<comment type="caution">
    <text evidence="9">The sequence shown here is derived from an EMBL/GenBank/DDBJ whole genome shotgun (WGS) entry which is preliminary data.</text>
</comment>
<proteinExistence type="inferred from homology"/>
<organism evidence="9 10">
    <name type="scientific">Emticicia soli</name>
    <dbReference type="NCBI Taxonomy" id="2027878"/>
    <lineage>
        <taxon>Bacteria</taxon>
        <taxon>Pseudomonadati</taxon>
        <taxon>Bacteroidota</taxon>
        <taxon>Cytophagia</taxon>
        <taxon>Cytophagales</taxon>
        <taxon>Leadbetterellaceae</taxon>
        <taxon>Emticicia</taxon>
    </lineage>
</organism>